<organism evidence="1 2">
    <name type="scientific">Citrifermentans bremense</name>
    <dbReference type="NCBI Taxonomy" id="60035"/>
    <lineage>
        <taxon>Bacteria</taxon>
        <taxon>Pseudomonadati</taxon>
        <taxon>Thermodesulfobacteriota</taxon>
        <taxon>Desulfuromonadia</taxon>
        <taxon>Geobacterales</taxon>
        <taxon>Geobacteraceae</taxon>
        <taxon>Citrifermentans</taxon>
    </lineage>
</organism>
<name>A0A7R7IYN1_9BACT</name>
<evidence type="ECO:0000313" key="1">
    <source>
        <dbReference type="EMBL" id="BCO11354.1"/>
    </source>
</evidence>
<evidence type="ECO:0000313" key="2">
    <source>
        <dbReference type="Proteomes" id="UP000515472"/>
    </source>
</evidence>
<protein>
    <submittedName>
        <fullName evidence="1">Uncharacterized protein</fullName>
    </submittedName>
</protein>
<proteinExistence type="predicted"/>
<dbReference type="AlphaFoldDB" id="A0A7R7IYN1"/>
<reference evidence="1 2" key="1">
    <citation type="submission" date="2020-06" db="EMBL/GenBank/DDBJ databases">
        <title>Interaction of electrochemicaly active bacteria, Geobacter bremensis R4 on different carbon anode.</title>
        <authorList>
            <person name="Meng L."/>
            <person name="Yoshida N."/>
        </authorList>
    </citation>
    <scope>NUCLEOTIDE SEQUENCE [LARGE SCALE GENOMIC DNA]</scope>
    <source>
        <strain evidence="1 2">R4</strain>
    </source>
</reference>
<sequence length="39" mass="4698">MSLPWRWRVREGGFTLSGEKTRRQALLEQGHLLNFQENR</sequence>
<accession>A0A7R7IYN1</accession>
<keyword evidence="2" id="KW-1185">Reference proteome</keyword>
<gene>
    <name evidence="1" type="ORF">GEOBRER4_n1828</name>
</gene>
<dbReference type="Proteomes" id="UP000515472">
    <property type="component" value="Chromosome"/>
</dbReference>
<dbReference type="EMBL" id="AP023213">
    <property type="protein sequence ID" value="BCO11354.1"/>
    <property type="molecule type" value="Genomic_DNA"/>
</dbReference>